<organism evidence="2 3">
    <name type="scientific">Bacillus mojavensis</name>
    <dbReference type="NCBI Taxonomy" id="72360"/>
    <lineage>
        <taxon>Bacteria</taxon>
        <taxon>Bacillati</taxon>
        <taxon>Bacillota</taxon>
        <taxon>Bacilli</taxon>
        <taxon>Bacillales</taxon>
        <taxon>Bacillaceae</taxon>
        <taxon>Bacillus</taxon>
    </lineage>
</organism>
<dbReference type="RefSeq" id="WP_268446467.1">
    <property type="nucleotide sequence ID" value="NZ_JALAPV010000001.1"/>
</dbReference>
<dbReference type="Gene3D" id="2.60.120.10">
    <property type="entry name" value="Jelly Rolls"/>
    <property type="match status" value="1"/>
</dbReference>
<comment type="caution">
    <text evidence="2">The sequence shown here is derived from an EMBL/GenBank/DDBJ whole genome shotgun (WGS) entry which is preliminary data.</text>
</comment>
<dbReference type="PIRSF" id="PIRSF019307">
    <property type="entry name" value="UCP019307"/>
    <property type="match status" value="1"/>
</dbReference>
<dbReference type="EMBL" id="JALAQA010000005">
    <property type="protein sequence ID" value="MCY8510280.1"/>
    <property type="molecule type" value="Genomic_DNA"/>
</dbReference>
<evidence type="ECO:0000313" key="2">
    <source>
        <dbReference type="EMBL" id="MCY8510280.1"/>
    </source>
</evidence>
<dbReference type="PANTHER" id="PTHR36448">
    <property type="entry name" value="BLR7373 PROTEIN"/>
    <property type="match status" value="1"/>
</dbReference>
<dbReference type="InterPro" id="IPR047121">
    <property type="entry name" value="YjiB-like"/>
</dbReference>
<sequence>METETYFFQDDGRIPNHPDFPLVIYKSVFMGRAELAERIVNRHGWLNSWSGSVFPYHHYHSNTHEVLIAIRGEAVIQFGGEKGAAIPIKTGDAAVIPAGVGHKKLSASPDFTVIGAYPEGSRYDIKTGKPDERAAAIENIEQAVLPALDPVTGKREPLLDIWVSRRGENCWIVNN</sequence>
<dbReference type="Pfam" id="PF07883">
    <property type="entry name" value="Cupin_2"/>
    <property type="match status" value="1"/>
</dbReference>
<protein>
    <submittedName>
        <fullName evidence="2">Cupin domain-containing protein</fullName>
    </submittedName>
</protein>
<feature type="domain" description="Cupin type-1" evidence="1">
    <location>
        <begin position="28"/>
        <end position="135"/>
    </location>
</feature>
<dbReference type="InterPro" id="IPR014500">
    <property type="entry name" value="UCP019307_cupin"/>
</dbReference>
<name>A0AAP3FZ94_BACMO</name>
<dbReference type="InterPro" id="IPR006045">
    <property type="entry name" value="Cupin_1"/>
</dbReference>
<dbReference type="SMART" id="SM00835">
    <property type="entry name" value="Cupin_1"/>
    <property type="match status" value="1"/>
</dbReference>
<evidence type="ECO:0000259" key="1">
    <source>
        <dbReference type="SMART" id="SM00835"/>
    </source>
</evidence>
<accession>A0AAP3FZ94</accession>
<evidence type="ECO:0000313" key="3">
    <source>
        <dbReference type="Proteomes" id="UP001075387"/>
    </source>
</evidence>
<dbReference type="PANTHER" id="PTHR36448:SF2">
    <property type="entry name" value="CUPIN TYPE-1 DOMAIN-CONTAINING PROTEIN"/>
    <property type="match status" value="1"/>
</dbReference>
<dbReference type="SUPFAM" id="SSF51182">
    <property type="entry name" value="RmlC-like cupins"/>
    <property type="match status" value="1"/>
</dbReference>
<dbReference type="Proteomes" id="UP001075387">
    <property type="component" value="Unassembled WGS sequence"/>
</dbReference>
<dbReference type="AlphaFoldDB" id="A0AAP3FZ94"/>
<proteinExistence type="predicted"/>
<dbReference type="InterPro" id="IPR013096">
    <property type="entry name" value="Cupin_2"/>
</dbReference>
<dbReference type="InterPro" id="IPR011051">
    <property type="entry name" value="RmlC_Cupin_sf"/>
</dbReference>
<gene>
    <name evidence="2" type="ORF">MOD07_12025</name>
</gene>
<dbReference type="InterPro" id="IPR014710">
    <property type="entry name" value="RmlC-like_jellyroll"/>
</dbReference>
<dbReference type="CDD" id="cd02219">
    <property type="entry name" value="cupin_YjlB-like"/>
    <property type="match status" value="1"/>
</dbReference>
<reference evidence="2" key="1">
    <citation type="submission" date="2022-02" db="EMBL/GenBank/DDBJ databases">
        <title>Crop Bioprotection Bacillus Genome Sequencing.</title>
        <authorList>
            <person name="Dunlap C."/>
        </authorList>
    </citation>
    <scope>NUCLEOTIDE SEQUENCE</scope>
    <source>
        <strain evidence="2">CK3O2B-54A</strain>
    </source>
</reference>